<dbReference type="Gene3D" id="2.30.30.140">
    <property type="match status" value="1"/>
</dbReference>
<feature type="compositionally biased region" description="Basic residues" evidence="1">
    <location>
        <begin position="161"/>
        <end position="170"/>
    </location>
</feature>
<feature type="compositionally biased region" description="Low complexity" evidence="1">
    <location>
        <begin position="148"/>
        <end position="160"/>
    </location>
</feature>
<proteinExistence type="predicted"/>
<accession>G0N1W7</accession>
<dbReference type="InParanoid" id="G0N1W7"/>
<evidence type="ECO:0000313" key="2">
    <source>
        <dbReference type="EMBL" id="EGT50331.1"/>
    </source>
</evidence>
<dbReference type="InterPro" id="IPR016197">
    <property type="entry name" value="Chromo-like_dom_sf"/>
</dbReference>
<evidence type="ECO:0000256" key="1">
    <source>
        <dbReference type="SAM" id="MobiDB-lite"/>
    </source>
</evidence>
<keyword evidence="3" id="KW-1185">Reference proteome</keyword>
<feature type="compositionally biased region" description="Basic and acidic residues" evidence="1">
    <location>
        <begin position="83"/>
        <end position="106"/>
    </location>
</feature>
<organism evidence="3">
    <name type="scientific">Caenorhabditis brenneri</name>
    <name type="common">Nematode worm</name>
    <dbReference type="NCBI Taxonomy" id="135651"/>
    <lineage>
        <taxon>Eukaryota</taxon>
        <taxon>Metazoa</taxon>
        <taxon>Ecdysozoa</taxon>
        <taxon>Nematoda</taxon>
        <taxon>Chromadorea</taxon>
        <taxon>Rhabditida</taxon>
        <taxon>Rhabditina</taxon>
        <taxon>Rhabditomorpha</taxon>
        <taxon>Rhabditoidea</taxon>
        <taxon>Rhabditidae</taxon>
        <taxon>Peloderinae</taxon>
        <taxon>Caenorhabditis</taxon>
    </lineage>
</organism>
<dbReference type="STRING" id="135651.G0N1W7"/>
<dbReference type="OMA" id="HYVGWSA"/>
<evidence type="ECO:0008006" key="4">
    <source>
        <dbReference type="Google" id="ProtNLM"/>
    </source>
</evidence>
<sequence>MTKPKATTIKEEKKPNIEAKFAVGEEFVLIYKVDGLPYKAKILAVNANNSHPHYDVHYVGWSASFDSKIYFTEQDKRMFKGSVEEYKAEHPVESTSIEREIGEEKPSKKKSTKRPAPSTSTAAPPTKKAVKSSKTTEPSGAPPKKTTSKSPASRESSAAPAKKKKKTLNK</sequence>
<protein>
    <recommendedName>
        <fullName evidence="4">Tudor-knot domain-containing protein</fullName>
    </recommendedName>
</protein>
<evidence type="ECO:0000313" key="3">
    <source>
        <dbReference type="Proteomes" id="UP000008068"/>
    </source>
</evidence>
<feature type="region of interest" description="Disordered" evidence="1">
    <location>
        <begin position="83"/>
        <end position="170"/>
    </location>
</feature>
<dbReference type="SUPFAM" id="SSF54160">
    <property type="entry name" value="Chromo domain-like"/>
    <property type="match status" value="1"/>
</dbReference>
<feature type="compositionally biased region" description="Low complexity" evidence="1">
    <location>
        <begin position="114"/>
        <end position="136"/>
    </location>
</feature>
<dbReference type="AlphaFoldDB" id="G0N1W7"/>
<gene>
    <name evidence="2" type="ORF">CAEBREN_12959</name>
</gene>
<reference evidence="3" key="1">
    <citation type="submission" date="2011-07" db="EMBL/GenBank/DDBJ databases">
        <authorList>
            <consortium name="Caenorhabditis brenneri Sequencing and Analysis Consortium"/>
            <person name="Wilson R.K."/>
        </authorList>
    </citation>
    <scope>NUCLEOTIDE SEQUENCE [LARGE SCALE GENOMIC DNA]</scope>
    <source>
        <strain evidence="3">PB2801</strain>
    </source>
</reference>
<dbReference type="HOGENOM" id="CLU_1571986_0_0_1"/>
<dbReference type="EMBL" id="GL379828">
    <property type="protein sequence ID" value="EGT50331.1"/>
    <property type="molecule type" value="Genomic_DNA"/>
</dbReference>
<dbReference type="Proteomes" id="UP000008068">
    <property type="component" value="Unassembled WGS sequence"/>
</dbReference>
<name>G0N1W7_CAEBE</name>
<dbReference type="eggNOG" id="KOG3001">
    <property type="taxonomic scope" value="Eukaryota"/>
</dbReference>